<organism evidence="1 2">
    <name type="scientific">Protopolystoma xenopodis</name>
    <dbReference type="NCBI Taxonomy" id="117903"/>
    <lineage>
        <taxon>Eukaryota</taxon>
        <taxon>Metazoa</taxon>
        <taxon>Spiralia</taxon>
        <taxon>Lophotrochozoa</taxon>
        <taxon>Platyhelminthes</taxon>
        <taxon>Monogenea</taxon>
        <taxon>Polyopisthocotylea</taxon>
        <taxon>Polystomatidea</taxon>
        <taxon>Polystomatidae</taxon>
        <taxon>Protopolystoma</taxon>
    </lineage>
</organism>
<reference evidence="1" key="1">
    <citation type="submission" date="2018-11" db="EMBL/GenBank/DDBJ databases">
        <authorList>
            <consortium name="Pathogen Informatics"/>
        </authorList>
    </citation>
    <scope>NUCLEOTIDE SEQUENCE</scope>
</reference>
<comment type="caution">
    <text evidence="1">The sequence shown here is derived from an EMBL/GenBank/DDBJ whole genome shotgun (WGS) entry which is preliminary data.</text>
</comment>
<dbReference type="Proteomes" id="UP000784294">
    <property type="component" value="Unassembled WGS sequence"/>
</dbReference>
<dbReference type="AlphaFoldDB" id="A0A3S5AT00"/>
<sequence>MLYSTGYQITNSSRRLDHLRSLFLASCLTHAANLFSAGSRPGSDSTSFSPVDIVNVPNSLTRFIELLASLFGNGLSSGVTAVNPTGCILPKQSCEVNPEAFNIGTSVSCSSSSCAGICTSSGSRITSCGGVGTAQTFPATYSTAVLPLLLGTCQSASQAVAILLPPEPQPGPCLLFSLSSGYQQEIHQPPSPPLSPQQLPSTHQAIDLALVLLVRMANAVRRAGGDGLGPGTPGQWPLSISLAANSTSSTLANCVGTNGTSMSINSIVAPVQAVVKVFLLNWFIERFKDEKSAVIMASRLVYIELCLPYFTF</sequence>
<proteinExistence type="predicted"/>
<dbReference type="EMBL" id="CAAALY010067749">
    <property type="protein sequence ID" value="VEL24438.1"/>
    <property type="molecule type" value="Genomic_DNA"/>
</dbReference>
<protein>
    <submittedName>
        <fullName evidence="1">Uncharacterized protein</fullName>
    </submittedName>
</protein>
<evidence type="ECO:0000313" key="2">
    <source>
        <dbReference type="Proteomes" id="UP000784294"/>
    </source>
</evidence>
<accession>A0A3S5AT00</accession>
<keyword evidence="2" id="KW-1185">Reference proteome</keyword>
<evidence type="ECO:0000313" key="1">
    <source>
        <dbReference type="EMBL" id="VEL24438.1"/>
    </source>
</evidence>
<name>A0A3S5AT00_9PLAT</name>
<gene>
    <name evidence="1" type="ORF">PXEA_LOCUS17878</name>
</gene>